<accession>A0AAD9FEH1</accession>
<evidence type="ECO:0000256" key="1">
    <source>
        <dbReference type="SAM" id="MobiDB-lite"/>
    </source>
</evidence>
<evidence type="ECO:0000313" key="4">
    <source>
        <dbReference type="Proteomes" id="UP001228049"/>
    </source>
</evidence>
<sequence length="374" mass="40188">MERHVMTGGLAVHQEETPSRSGLDQRGLKPPHCPNPDSLLPAQPAPRSSAGPAHHQYQHPSSTLSHSHTVSFLSPAVCQSLSPPPLPQSGHSSSLFSCPLYIPPPLSFFLQLDRLVCVRGLRCRALCPKGSPKGCDWRRKLFTTMNVQLLLLLALAGPFCAFTHAKRGSIFKRVIWMREEQETRRESTRYVMSLKRRPTLFHPHVISSSSTPPLGIYPSLLDESLDPGGQSPTEIPSDLEVADVTEAPKEELSVVEAVTEELPAVEVNTEEAVVETEAAATEAPEAPEVIVTDPPAAAEEEVVPTEAVLAEEDVVVEDGTAEGMSSGQVVGIVIGALIAVIIAIAVVIAVVRRMGKYSESSLLASSKYGAKEPA</sequence>
<keyword evidence="4" id="KW-1185">Reference proteome</keyword>
<gene>
    <name evidence="3" type="ORF">KUDE01_018342</name>
</gene>
<comment type="caution">
    <text evidence="3">The sequence shown here is derived from an EMBL/GenBank/DDBJ whole genome shotgun (WGS) entry which is preliminary data.</text>
</comment>
<proteinExistence type="predicted"/>
<feature type="transmembrane region" description="Helical" evidence="2">
    <location>
        <begin position="329"/>
        <end position="351"/>
    </location>
</feature>
<organism evidence="3 4">
    <name type="scientific">Dissostichus eleginoides</name>
    <name type="common">Patagonian toothfish</name>
    <name type="synonym">Dissostichus amissus</name>
    <dbReference type="NCBI Taxonomy" id="100907"/>
    <lineage>
        <taxon>Eukaryota</taxon>
        <taxon>Metazoa</taxon>
        <taxon>Chordata</taxon>
        <taxon>Craniata</taxon>
        <taxon>Vertebrata</taxon>
        <taxon>Euteleostomi</taxon>
        <taxon>Actinopterygii</taxon>
        <taxon>Neopterygii</taxon>
        <taxon>Teleostei</taxon>
        <taxon>Neoteleostei</taxon>
        <taxon>Acanthomorphata</taxon>
        <taxon>Eupercaria</taxon>
        <taxon>Perciformes</taxon>
        <taxon>Notothenioidei</taxon>
        <taxon>Nototheniidae</taxon>
        <taxon>Dissostichus</taxon>
    </lineage>
</organism>
<evidence type="ECO:0000256" key="2">
    <source>
        <dbReference type="SAM" id="Phobius"/>
    </source>
</evidence>
<feature type="region of interest" description="Disordered" evidence="1">
    <location>
        <begin position="1"/>
        <end position="66"/>
    </location>
</feature>
<name>A0AAD9FEH1_DISEL</name>
<keyword evidence="2" id="KW-0812">Transmembrane</keyword>
<keyword evidence="2" id="KW-1133">Transmembrane helix</keyword>
<protein>
    <submittedName>
        <fullName evidence="3">Podoplanin</fullName>
    </submittedName>
</protein>
<dbReference type="EMBL" id="JASDAP010000008">
    <property type="protein sequence ID" value="KAK1898819.1"/>
    <property type="molecule type" value="Genomic_DNA"/>
</dbReference>
<evidence type="ECO:0000313" key="3">
    <source>
        <dbReference type="EMBL" id="KAK1898819.1"/>
    </source>
</evidence>
<dbReference type="Proteomes" id="UP001228049">
    <property type="component" value="Unassembled WGS sequence"/>
</dbReference>
<dbReference type="AlphaFoldDB" id="A0AAD9FEH1"/>
<reference evidence="3" key="1">
    <citation type="submission" date="2023-04" db="EMBL/GenBank/DDBJ databases">
        <title>Chromosome-level genome of Chaenocephalus aceratus.</title>
        <authorList>
            <person name="Park H."/>
        </authorList>
    </citation>
    <scope>NUCLEOTIDE SEQUENCE</scope>
    <source>
        <strain evidence="3">DE</strain>
        <tissue evidence="3">Muscle</tissue>
    </source>
</reference>
<keyword evidence="2" id="KW-0472">Membrane</keyword>